<name>A0A1X6YKM4_9RHOB</name>
<reference evidence="2 3" key="1">
    <citation type="submission" date="2017-03" db="EMBL/GenBank/DDBJ databases">
        <authorList>
            <person name="Afonso C.L."/>
            <person name="Miller P.J."/>
            <person name="Scott M.A."/>
            <person name="Spackman E."/>
            <person name="Goraichik I."/>
            <person name="Dimitrov K.M."/>
            <person name="Suarez D.L."/>
            <person name="Swayne D.E."/>
        </authorList>
    </citation>
    <scope>NUCLEOTIDE SEQUENCE [LARGE SCALE GENOMIC DNA]</scope>
    <source>
        <strain evidence="2 3">CECT 8110</strain>
    </source>
</reference>
<gene>
    <name evidence="2" type="ORF">ROH8110_01014</name>
</gene>
<evidence type="ECO:0000313" key="3">
    <source>
        <dbReference type="Proteomes" id="UP000193207"/>
    </source>
</evidence>
<evidence type="ECO:0000256" key="1">
    <source>
        <dbReference type="SAM" id="MobiDB-lite"/>
    </source>
</evidence>
<proteinExistence type="predicted"/>
<protein>
    <submittedName>
        <fullName evidence="2">Uncharacterized protein</fullName>
    </submittedName>
</protein>
<organism evidence="2 3">
    <name type="scientific">Roseovarius halotolerans</name>
    <dbReference type="NCBI Taxonomy" id="505353"/>
    <lineage>
        <taxon>Bacteria</taxon>
        <taxon>Pseudomonadati</taxon>
        <taxon>Pseudomonadota</taxon>
        <taxon>Alphaproteobacteria</taxon>
        <taxon>Rhodobacterales</taxon>
        <taxon>Roseobacteraceae</taxon>
        <taxon>Roseovarius</taxon>
    </lineage>
</organism>
<sequence length="30" mass="2908">MSISGKMKPGGLRDDGTGLSICETGPEGGG</sequence>
<dbReference type="Proteomes" id="UP000193207">
    <property type="component" value="Unassembled WGS sequence"/>
</dbReference>
<feature type="region of interest" description="Disordered" evidence="1">
    <location>
        <begin position="1"/>
        <end position="30"/>
    </location>
</feature>
<keyword evidence="3" id="KW-1185">Reference proteome</keyword>
<dbReference type="EMBL" id="FWFU01000001">
    <property type="protein sequence ID" value="SLN24366.1"/>
    <property type="molecule type" value="Genomic_DNA"/>
</dbReference>
<evidence type="ECO:0000313" key="2">
    <source>
        <dbReference type="EMBL" id="SLN24366.1"/>
    </source>
</evidence>
<accession>A0A1X6YKM4</accession>
<dbReference type="AlphaFoldDB" id="A0A1X6YKM4"/>